<name>A0A426Z8M8_ENSVE</name>
<evidence type="ECO:0000313" key="2">
    <source>
        <dbReference type="Proteomes" id="UP000287651"/>
    </source>
</evidence>
<evidence type="ECO:0000313" key="1">
    <source>
        <dbReference type="EMBL" id="RRT60311.1"/>
    </source>
</evidence>
<dbReference type="AlphaFoldDB" id="A0A426Z8M8"/>
<dbReference type="Proteomes" id="UP000287651">
    <property type="component" value="Unassembled WGS sequence"/>
</dbReference>
<dbReference type="EMBL" id="AMZH03007849">
    <property type="protein sequence ID" value="RRT60311.1"/>
    <property type="molecule type" value="Genomic_DNA"/>
</dbReference>
<reference evidence="1 2" key="1">
    <citation type="journal article" date="2014" name="Agronomy (Basel)">
        <title>A Draft Genome Sequence for Ensete ventricosum, the Drought-Tolerant Tree Against Hunger.</title>
        <authorList>
            <person name="Harrison J."/>
            <person name="Moore K.A."/>
            <person name="Paszkiewicz K."/>
            <person name="Jones T."/>
            <person name="Grant M."/>
            <person name="Ambacheew D."/>
            <person name="Muzemil S."/>
            <person name="Studholme D.J."/>
        </authorList>
    </citation>
    <scope>NUCLEOTIDE SEQUENCE [LARGE SCALE GENOMIC DNA]</scope>
</reference>
<sequence>WIPCTITSITSVSGFSSLQRKWGWLFLLSRSDCSRSPWGGRNLWDSNDFQMHKPQGGQSQSLCQPLEMHPEPFLRHQLLNLPLELQILQHHLKKSWLLYAILIS</sequence>
<accession>A0A426Z8M8</accession>
<gene>
    <name evidence="1" type="ORF">B296_00023122</name>
</gene>
<organism evidence="1 2">
    <name type="scientific">Ensete ventricosum</name>
    <name type="common">Abyssinian banana</name>
    <name type="synonym">Musa ensete</name>
    <dbReference type="NCBI Taxonomy" id="4639"/>
    <lineage>
        <taxon>Eukaryota</taxon>
        <taxon>Viridiplantae</taxon>
        <taxon>Streptophyta</taxon>
        <taxon>Embryophyta</taxon>
        <taxon>Tracheophyta</taxon>
        <taxon>Spermatophyta</taxon>
        <taxon>Magnoliopsida</taxon>
        <taxon>Liliopsida</taxon>
        <taxon>Zingiberales</taxon>
        <taxon>Musaceae</taxon>
        <taxon>Ensete</taxon>
    </lineage>
</organism>
<feature type="non-terminal residue" evidence="1">
    <location>
        <position position="1"/>
    </location>
</feature>
<protein>
    <submittedName>
        <fullName evidence="1">Uncharacterized protein</fullName>
    </submittedName>
</protein>
<comment type="caution">
    <text evidence="1">The sequence shown here is derived from an EMBL/GenBank/DDBJ whole genome shotgun (WGS) entry which is preliminary data.</text>
</comment>
<proteinExistence type="predicted"/>